<sequence length="80" mass="8807">MLKIEVFYDGTEDNETPLKAEEIREKYGNKVDLYLLDISEETAPAVYGTINPPAVVLDGKQVYKLEGASSLAGIVKNAIF</sequence>
<dbReference type="eggNOG" id="ENOG5032N8X">
    <property type="taxonomic scope" value="Bacteria"/>
</dbReference>
<accession>D4H3T1</accession>
<evidence type="ECO:0000313" key="1">
    <source>
        <dbReference type="EMBL" id="ADD69183.1"/>
    </source>
</evidence>
<keyword evidence="2" id="KW-1185">Reference proteome</keyword>
<dbReference type="RefSeq" id="WP_013011684.1">
    <property type="nucleotide sequence ID" value="NC_013943.1"/>
</dbReference>
<reference evidence="1 2" key="1">
    <citation type="journal article" date="2010" name="Stand. Genomic Sci.">
        <title>Complete genome sequence of Denitrovibrio acetiphilus type strain (N2460).</title>
        <authorList>
            <person name="Kiss H."/>
            <person name="Lang E."/>
            <person name="Lapidus A."/>
            <person name="Copeland A."/>
            <person name="Nolan M."/>
            <person name="Glavina Del Rio T."/>
            <person name="Chen F."/>
            <person name="Lucas S."/>
            <person name="Tice H."/>
            <person name="Cheng J.F."/>
            <person name="Han C."/>
            <person name="Goodwin L."/>
            <person name="Pitluck S."/>
            <person name="Liolios K."/>
            <person name="Pati A."/>
            <person name="Ivanova N."/>
            <person name="Mavromatis K."/>
            <person name="Chen A."/>
            <person name="Palaniappan K."/>
            <person name="Land M."/>
            <person name="Hauser L."/>
            <person name="Chang Y.J."/>
            <person name="Jeffries C.D."/>
            <person name="Detter J.C."/>
            <person name="Brettin T."/>
            <person name="Spring S."/>
            <person name="Rohde M."/>
            <person name="Goker M."/>
            <person name="Woyke T."/>
            <person name="Bristow J."/>
            <person name="Eisen J.A."/>
            <person name="Markowitz V."/>
            <person name="Hugenholtz P."/>
            <person name="Kyrpides N.C."/>
            <person name="Klenk H.P."/>
        </authorList>
    </citation>
    <scope>NUCLEOTIDE SEQUENCE [LARGE SCALE GENOMIC DNA]</scope>
    <source>
        <strain evidence="2">DSM 12809 / NBRC 114555 / N2460</strain>
    </source>
</reference>
<dbReference type="InParanoid" id="D4H3T1"/>
<dbReference type="HOGENOM" id="CLU_2583097_0_0_0"/>
<evidence type="ECO:0008006" key="3">
    <source>
        <dbReference type="Google" id="ProtNLM"/>
    </source>
</evidence>
<protein>
    <recommendedName>
        <fullName evidence="3">Thioredoxin-like fold domain-containing protein</fullName>
    </recommendedName>
</protein>
<dbReference type="OrthoDB" id="9799488at2"/>
<evidence type="ECO:0000313" key="2">
    <source>
        <dbReference type="Proteomes" id="UP000002012"/>
    </source>
</evidence>
<dbReference type="PaxDb" id="522772-Dacet_2421"/>
<dbReference type="Proteomes" id="UP000002012">
    <property type="component" value="Chromosome"/>
</dbReference>
<dbReference type="KEGG" id="dap:Dacet_2421"/>
<proteinExistence type="predicted"/>
<dbReference type="STRING" id="522772.Dacet_2421"/>
<name>D4H3T1_DENA2</name>
<dbReference type="AlphaFoldDB" id="D4H3T1"/>
<dbReference type="EMBL" id="CP001968">
    <property type="protein sequence ID" value="ADD69183.1"/>
    <property type="molecule type" value="Genomic_DNA"/>
</dbReference>
<organism evidence="1 2">
    <name type="scientific">Denitrovibrio acetiphilus (strain DSM 12809 / NBRC 114555 / N2460)</name>
    <dbReference type="NCBI Taxonomy" id="522772"/>
    <lineage>
        <taxon>Bacteria</taxon>
        <taxon>Pseudomonadati</taxon>
        <taxon>Deferribacterota</taxon>
        <taxon>Deferribacteres</taxon>
        <taxon>Deferribacterales</taxon>
        <taxon>Geovibrionaceae</taxon>
        <taxon>Denitrovibrio</taxon>
    </lineage>
</organism>
<gene>
    <name evidence="1" type="ordered locus">Dacet_2421</name>
</gene>